<dbReference type="Pfam" id="PF25917">
    <property type="entry name" value="BSH_RND"/>
    <property type="match status" value="1"/>
</dbReference>
<evidence type="ECO:0000259" key="6">
    <source>
        <dbReference type="Pfam" id="PF25954"/>
    </source>
</evidence>
<dbReference type="InterPro" id="IPR050465">
    <property type="entry name" value="UPF0194_transport"/>
</dbReference>
<keyword evidence="3 4" id="KW-0175">Coiled coil</keyword>
<protein>
    <submittedName>
        <fullName evidence="8">Secretion protein HlyD</fullName>
    </submittedName>
</protein>
<evidence type="ECO:0000259" key="7">
    <source>
        <dbReference type="Pfam" id="PF25967"/>
    </source>
</evidence>
<feature type="coiled-coil region" evidence="4">
    <location>
        <begin position="94"/>
        <end position="128"/>
    </location>
</feature>
<dbReference type="EMBL" id="AP027079">
    <property type="protein sequence ID" value="BDU68498.1"/>
    <property type="molecule type" value="Genomic_DNA"/>
</dbReference>
<dbReference type="NCBIfam" id="TIGR01730">
    <property type="entry name" value="RND_mfp"/>
    <property type="match status" value="1"/>
</dbReference>
<evidence type="ECO:0000313" key="8">
    <source>
        <dbReference type="EMBL" id="BDU68498.1"/>
    </source>
</evidence>
<dbReference type="InterPro" id="IPR058792">
    <property type="entry name" value="Beta-barrel_RND_2"/>
</dbReference>
<evidence type="ECO:0000256" key="2">
    <source>
        <dbReference type="ARBA" id="ARBA00009477"/>
    </source>
</evidence>
<proteinExistence type="inferred from homology"/>
<dbReference type="RefSeq" id="WP_286355135.1">
    <property type="nucleotide sequence ID" value="NZ_AP027079.1"/>
</dbReference>
<evidence type="ECO:0000313" key="9">
    <source>
        <dbReference type="Proteomes" id="UP001242010"/>
    </source>
</evidence>
<dbReference type="Gene3D" id="2.40.50.100">
    <property type="match status" value="1"/>
</dbReference>
<dbReference type="Gene3D" id="2.40.420.20">
    <property type="match status" value="1"/>
</dbReference>
<dbReference type="InterPro" id="IPR006143">
    <property type="entry name" value="RND_pump_MFP"/>
</dbReference>
<feature type="domain" description="Multidrug resistance protein MdtA-like barrel-sandwich hybrid" evidence="5">
    <location>
        <begin position="61"/>
        <end position="209"/>
    </location>
</feature>
<dbReference type="Pfam" id="PF25954">
    <property type="entry name" value="Beta-barrel_RND_2"/>
    <property type="match status" value="1"/>
</dbReference>
<feature type="domain" description="Multidrug resistance protein MdtA-like C-terminal permuted SH3" evidence="7">
    <location>
        <begin position="344"/>
        <end position="385"/>
    </location>
</feature>
<dbReference type="SUPFAM" id="SSF111369">
    <property type="entry name" value="HlyD-like secretion proteins"/>
    <property type="match status" value="1"/>
</dbReference>
<comment type="subcellular location">
    <subcellularLocation>
        <location evidence="1">Cell envelope</location>
    </subcellularLocation>
</comment>
<keyword evidence="9" id="KW-1185">Reference proteome</keyword>
<dbReference type="Pfam" id="PF25967">
    <property type="entry name" value="RND-MFP_C"/>
    <property type="match status" value="1"/>
</dbReference>
<gene>
    <name evidence="8" type="ORF">GETHOR_05990</name>
</gene>
<dbReference type="Proteomes" id="UP001242010">
    <property type="component" value="Chromosome"/>
</dbReference>
<dbReference type="InterPro" id="IPR058625">
    <property type="entry name" value="MdtA-like_BSH"/>
</dbReference>
<evidence type="ECO:0000256" key="4">
    <source>
        <dbReference type="SAM" id="Coils"/>
    </source>
</evidence>
<evidence type="ECO:0000256" key="3">
    <source>
        <dbReference type="ARBA" id="ARBA00023054"/>
    </source>
</evidence>
<evidence type="ECO:0000256" key="1">
    <source>
        <dbReference type="ARBA" id="ARBA00004196"/>
    </source>
</evidence>
<evidence type="ECO:0000259" key="5">
    <source>
        <dbReference type="Pfam" id="PF25917"/>
    </source>
</evidence>
<dbReference type="Gene3D" id="2.40.30.170">
    <property type="match status" value="1"/>
</dbReference>
<sequence length="415" mass="44404">MASRNTKLLLGGAAALVILIVLGIAFGGAKDEDSAYSWDAVGRGDIRETISASGEIRAKTQINIGTSVAGEIKAIHVKDGQDVKAGDLLVSIDQERLKQALAQAQGLLEAARQDASRLEAAMRRAVDSFPRYEALRQQGLMSDEDFRQQKLAKESAVLSYNSARANVAQSDANLKAMQDGLSKATLRAPITGRVTSLKAEKGETAIPGMSNLPGATLMVISDMSEMQAEIKVNESEVVRTKVGQTAQVTVESLPGKVFPGSVIEVATGTEKTGTDANLYKVKVLLQGQASDLGQLRPGMSTRAVILTREAKGVLRVPLQAVLEREGNPDEAQKQGLLAPMTRNIVMVFKGGKAQERTVQVGIANTQFFELKEGLAEGDKVLTGPIRKLKELKDKATVTLRARSDSDLAKVKDTKK</sequence>
<comment type="similarity">
    <text evidence="2">Belongs to the membrane fusion protein (MFP) (TC 8.A.1) family.</text>
</comment>
<accession>A0ABN6UV37</accession>
<dbReference type="PANTHER" id="PTHR32347">
    <property type="entry name" value="EFFLUX SYSTEM COMPONENT YKNX-RELATED"/>
    <property type="match status" value="1"/>
</dbReference>
<organism evidence="8 9">
    <name type="scientific">Geothrix oryzae</name>
    <dbReference type="NCBI Taxonomy" id="2927975"/>
    <lineage>
        <taxon>Bacteria</taxon>
        <taxon>Pseudomonadati</taxon>
        <taxon>Acidobacteriota</taxon>
        <taxon>Holophagae</taxon>
        <taxon>Holophagales</taxon>
        <taxon>Holophagaceae</taxon>
        <taxon>Geothrix</taxon>
    </lineage>
</organism>
<feature type="domain" description="CusB-like beta-barrel" evidence="6">
    <location>
        <begin position="229"/>
        <end position="303"/>
    </location>
</feature>
<name>A0ABN6UV37_9BACT</name>
<reference evidence="9" key="1">
    <citation type="journal article" date="2023" name="Int. J. Syst. Evol. Microbiol.">
        <title>Mesoterricola silvestris gen. nov., sp. nov., Mesoterricola sediminis sp. nov., Geothrix oryzae sp. nov., Geothrix edaphica sp. nov., Geothrix rubra sp. nov., and Geothrix limicola sp. nov., six novel members of Acidobacteriota isolated from soils.</title>
        <authorList>
            <person name="Itoh H."/>
            <person name="Sugisawa Y."/>
            <person name="Mise K."/>
            <person name="Xu Z."/>
            <person name="Kuniyasu M."/>
            <person name="Ushijima N."/>
            <person name="Kawano K."/>
            <person name="Kobayashi E."/>
            <person name="Shiratori Y."/>
            <person name="Masuda Y."/>
            <person name="Senoo K."/>
        </authorList>
    </citation>
    <scope>NUCLEOTIDE SEQUENCE [LARGE SCALE GENOMIC DNA]</scope>
    <source>
        <strain evidence="9">Red222</strain>
    </source>
</reference>
<dbReference type="Gene3D" id="1.10.287.470">
    <property type="entry name" value="Helix hairpin bin"/>
    <property type="match status" value="1"/>
</dbReference>
<dbReference type="InterPro" id="IPR058627">
    <property type="entry name" value="MdtA-like_C"/>
</dbReference>
<dbReference type="PANTHER" id="PTHR32347:SF23">
    <property type="entry name" value="BLL5650 PROTEIN"/>
    <property type="match status" value="1"/>
</dbReference>